<name>A0A089XCA0_STRGA</name>
<proteinExistence type="predicted"/>
<evidence type="ECO:0000313" key="2">
    <source>
        <dbReference type="EMBL" id="AIR98784.1"/>
    </source>
</evidence>
<feature type="region of interest" description="Disordered" evidence="1">
    <location>
        <begin position="1"/>
        <end position="29"/>
    </location>
</feature>
<evidence type="ECO:0000256" key="1">
    <source>
        <dbReference type="SAM" id="MobiDB-lite"/>
    </source>
</evidence>
<dbReference type="Proteomes" id="UP000029482">
    <property type="component" value="Chromosome"/>
</dbReference>
<sequence length="333" mass="34577">MSAVGTTPPPLPVRDRAGAPARAASGPSPMLSRLAAERATGVLVRERGALHLVEGGVAHAESPAAPGLDVLLTAHGTLDSAAWREAADRAGADAGRLLVAGGRLPAGALELCRLAALFDAAYFVLAPSSAPGRFRYGDPGAPAGFRPVPVADVERETLRRRELLHRIWPDPRADTAALIRPDPSGGRAPSPRQQAVLALVDGVRTAADIARELGRHGFHTLVDVRRLAATGLVAPLDPPPRDPPRLTPPPPAPPPLTPLPAPPLTPPLPAPPHTPPLPSGPAAPPPVQPPPVQPPPTPPHPPQSPPPAESRLPEFTDPDIALLKRLRDALEAL</sequence>
<gene>
    <name evidence="2" type="ORF">SGLAU_13985</name>
</gene>
<reference evidence="3" key="1">
    <citation type="journal article" date="2015" name="J. Biotechnol.">
        <title>Complete genome sequence of the actinobacterium Streptomyces glaucescens GLA.O (DSM 40922) consisting of a linear chromosome and one linear plasmid.</title>
        <authorList>
            <person name="Ortseifen V."/>
            <person name="Winkler A."/>
            <person name="Albersmeier A."/>
            <person name="Wendler S."/>
            <person name="Puhler A."/>
            <person name="Kalinowski J."/>
            <person name="Ruckert C."/>
        </authorList>
    </citation>
    <scope>NUCLEOTIDE SEQUENCE [LARGE SCALE GENOMIC DNA]</scope>
    <source>
        <strain evidence="3">DSM 40922 / GLA O</strain>
    </source>
</reference>
<dbReference type="STRING" id="1907.SGLAU_13985"/>
<dbReference type="eggNOG" id="ENOG50318UG">
    <property type="taxonomic scope" value="Bacteria"/>
</dbReference>
<feature type="compositionally biased region" description="Pro residues" evidence="1">
    <location>
        <begin position="245"/>
        <end position="308"/>
    </location>
</feature>
<accession>A0A089XCA0</accession>
<dbReference type="KEGG" id="sgu:SGLAU_13985"/>
<evidence type="ECO:0000313" key="3">
    <source>
        <dbReference type="Proteomes" id="UP000029482"/>
    </source>
</evidence>
<dbReference type="AlphaFoldDB" id="A0A089XCA0"/>
<feature type="region of interest" description="Disordered" evidence="1">
    <location>
        <begin position="233"/>
        <end position="319"/>
    </location>
</feature>
<dbReference type="RefSeq" id="WP_043501463.1">
    <property type="nucleotide sequence ID" value="NZ_CP009438.1"/>
</dbReference>
<dbReference type="EMBL" id="CP009438">
    <property type="protein sequence ID" value="AIR98784.1"/>
    <property type="molecule type" value="Genomic_DNA"/>
</dbReference>
<dbReference type="HOGENOM" id="CLU_061329_0_0_11"/>
<dbReference type="OrthoDB" id="3538879at2"/>
<protein>
    <submittedName>
        <fullName evidence="2">Uncharacterized protein</fullName>
    </submittedName>
</protein>
<keyword evidence="3" id="KW-1185">Reference proteome</keyword>
<feature type="compositionally biased region" description="Low complexity" evidence="1">
    <location>
        <begin position="18"/>
        <end position="29"/>
    </location>
</feature>
<dbReference type="PRINTS" id="PR01217">
    <property type="entry name" value="PRICHEXTENSN"/>
</dbReference>
<organism evidence="2 3">
    <name type="scientific">Streptomyces glaucescens</name>
    <dbReference type="NCBI Taxonomy" id="1907"/>
    <lineage>
        <taxon>Bacteria</taxon>
        <taxon>Bacillati</taxon>
        <taxon>Actinomycetota</taxon>
        <taxon>Actinomycetes</taxon>
        <taxon>Kitasatosporales</taxon>
        <taxon>Streptomycetaceae</taxon>
        <taxon>Streptomyces</taxon>
    </lineage>
</organism>